<dbReference type="InterPro" id="IPR003593">
    <property type="entry name" value="AAA+_ATPase"/>
</dbReference>
<dbReference type="SMART" id="SM00382">
    <property type="entry name" value="AAA"/>
    <property type="match status" value="1"/>
</dbReference>
<dbReference type="Proteomes" id="UP001595799">
    <property type="component" value="Unassembled WGS sequence"/>
</dbReference>
<dbReference type="InterPro" id="IPR050166">
    <property type="entry name" value="ABC_transporter_ATP-bind"/>
</dbReference>
<dbReference type="InterPro" id="IPR017871">
    <property type="entry name" value="ABC_transporter-like_CS"/>
</dbReference>
<dbReference type="PROSITE" id="PS50893">
    <property type="entry name" value="ABC_TRANSPORTER_2"/>
    <property type="match status" value="1"/>
</dbReference>
<comment type="similarity">
    <text evidence="1">Belongs to the ABC transporter superfamily.</text>
</comment>
<dbReference type="SUPFAM" id="SSF52540">
    <property type="entry name" value="P-loop containing nucleoside triphosphate hydrolases"/>
    <property type="match status" value="1"/>
</dbReference>
<evidence type="ECO:0000313" key="7">
    <source>
        <dbReference type="Proteomes" id="UP001595799"/>
    </source>
</evidence>
<dbReference type="EMBL" id="JBHSCW010000003">
    <property type="protein sequence ID" value="MFC4351478.1"/>
    <property type="molecule type" value="Genomic_DNA"/>
</dbReference>
<evidence type="ECO:0000256" key="2">
    <source>
        <dbReference type="ARBA" id="ARBA00022448"/>
    </source>
</evidence>
<organism evidence="6 7">
    <name type="scientific">Fodinicurvata halophila</name>
    <dbReference type="NCBI Taxonomy" id="1419723"/>
    <lineage>
        <taxon>Bacteria</taxon>
        <taxon>Pseudomonadati</taxon>
        <taxon>Pseudomonadota</taxon>
        <taxon>Alphaproteobacteria</taxon>
        <taxon>Rhodospirillales</taxon>
        <taxon>Rhodovibrionaceae</taxon>
        <taxon>Fodinicurvata</taxon>
    </lineage>
</organism>
<keyword evidence="4 6" id="KW-0067">ATP-binding</keyword>
<proteinExistence type="inferred from homology"/>
<evidence type="ECO:0000313" key="6">
    <source>
        <dbReference type="EMBL" id="MFC4351478.1"/>
    </source>
</evidence>
<dbReference type="RefSeq" id="WP_382421809.1">
    <property type="nucleotide sequence ID" value="NZ_JBHSCW010000003.1"/>
</dbReference>
<dbReference type="Gene3D" id="3.40.50.300">
    <property type="entry name" value="P-loop containing nucleotide triphosphate hydrolases"/>
    <property type="match status" value="1"/>
</dbReference>
<dbReference type="PANTHER" id="PTHR42788">
    <property type="entry name" value="TAURINE IMPORT ATP-BINDING PROTEIN-RELATED"/>
    <property type="match status" value="1"/>
</dbReference>
<keyword evidence="3" id="KW-0547">Nucleotide-binding</keyword>
<dbReference type="InterPro" id="IPR027417">
    <property type="entry name" value="P-loop_NTPase"/>
</dbReference>
<dbReference type="InterPro" id="IPR003439">
    <property type="entry name" value="ABC_transporter-like_ATP-bd"/>
</dbReference>
<evidence type="ECO:0000259" key="5">
    <source>
        <dbReference type="PROSITE" id="PS50893"/>
    </source>
</evidence>
<sequence length="255" mass="28048">MSSPAISLDRISLSFKRAFLFHEFSLEIPGGQTTCLLGPSGVGKSSLLRLIAGLEARDSGTVTCEGALPLRGNFSYMAQQDLLLPWLRLRENVSLSDRLQGRAPDPGRAEGLIRRVGLAGHEDKRPAALSGGMRQRAALARTLYQERDIILMDEPFSAVDSITRLELQDLAAEVFHDRTVLLVTHDPLEALRLGHQLLVLAGQPVEITQRIAPTGNPPRDTGAEEMPELHKLLIDSLRRAHAQAMDRQREGQSVE</sequence>
<dbReference type="PROSITE" id="PS00211">
    <property type="entry name" value="ABC_TRANSPORTER_1"/>
    <property type="match status" value="1"/>
</dbReference>
<accession>A0ABV8ULY8</accession>
<dbReference type="PANTHER" id="PTHR42788:SF19">
    <property type="entry name" value="ALIPHATIC SULFONATES IMPORT ATP-BINDING PROTEIN SSUB 2"/>
    <property type="match status" value="1"/>
</dbReference>
<protein>
    <submittedName>
        <fullName evidence="6">ABC transporter ATP-binding protein</fullName>
    </submittedName>
</protein>
<gene>
    <name evidence="6" type="ORF">ACFOW6_07990</name>
</gene>
<feature type="domain" description="ABC transporter" evidence="5">
    <location>
        <begin position="6"/>
        <end position="227"/>
    </location>
</feature>
<dbReference type="Pfam" id="PF00005">
    <property type="entry name" value="ABC_tran"/>
    <property type="match status" value="1"/>
</dbReference>
<evidence type="ECO:0000256" key="1">
    <source>
        <dbReference type="ARBA" id="ARBA00005417"/>
    </source>
</evidence>
<comment type="caution">
    <text evidence="6">The sequence shown here is derived from an EMBL/GenBank/DDBJ whole genome shotgun (WGS) entry which is preliminary data.</text>
</comment>
<reference evidence="7" key="1">
    <citation type="journal article" date="2019" name="Int. J. Syst. Evol. Microbiol.">
        <title>The Global Catalogue of Microorganisms (GCM) 10K type strain sequencing project: providing services to taxonomists for standard genome sequencing and annotation.</title>
        <authorList>
            <consortium name="The Broad Institute Genomics Platform"/>
            <consortium name="The Broad Institute Genome Sequencing Center for Infectious Disease"/>
            <person name="Wu L."/>
            <person name="Ma J."/>
        </authorList>
    </citation>
    <scope>NUCLEOTIDE SEQUENCE [LARGE SCALE GENOMIC DNA]</scope>
    <source>
        <strain evidence="7">CECT 8472</strain>
    </source>
</reference>
<name>A0ABV8ULY8_9PROT</name>
<keyword evidence="7" id="KW-1185">Reference proteome</keyword>
<evidence type="ECO:0000256" key="4">
    <source>
        <dbReference type="ARBA" id="ARBA00022840"/>
    </source>
</evidence>
<evidence type="ECO:0000256" key="3">
    <source>
        <dbReference type="ARBA" id="ARBA00022741"/>
    </source>
</evidence>
<dbReference type="GO" id="GO:0005524">
    <property type="term" value="F:ATP binding"/>
    <property type="evidence" value="ECO:0007669"/>
    <property type="project" value="UniProtKB-KW"/>
</dbReference>
<keyword evidence="2" id="KW-0813">Transport</keyword>